<evidence type="ECO:0000313" key="7">
    <source>
        <dbReference type="EMBL" id="GMR61870.1"/>
    </source>
</evidence>
<dbReference type="AlphaFoldDB" id="A0AAN5DGV1"/>
<comment type="caution">
    <text evidence="7">The sequence shown here is derived from an EMBL/GenBank/DDBJ whole genome shotgun (WGS) entry which is preliminary data.</text>
</comment>
<protein>
    <recommendedName>
        <fullName evidence="6">Serpentine receptor class gamma</fullName>
    </recommendedName>
</protein>
<feature type="non-terminal residue" evidence="7">
    <location>
        <position position="226"/>
    </location>
</feature>
<dbReference type="EMBL" id="BTRK01000006">
    <property type="protein sequence ID" value="GMR61871.1"/>
    <property type="molecule type" value="Genomic_DNA"/>
</dbReference>
<dbReference type="GO" id="GO:0016020">
    <property type="term" value="C:membrane"/>
    <property type="evidence" value="ECO:0007669"/>
    <property type="project" value="UniProtKB-SubCell"/>
</dbReference>
<evidence type="ECO:0000256" key="6">
    <source>
        <dbReference type="RuleBase" id="RU280813"/>
    </source>
</evidence>
<gene>
    <name evidence="7" type="ORF">PMAYCL1PPCAC_32065</name>
    <name evidence="8" type="ORF">PMAYCL1PPCAC_32066</name>
</gene>
<evidence type="ECO:0000256" key="2">
    <source>
        <dbReference type="ARBA" id="ARBA00005692"/>
    </source>
</evidence>
<reference evidence="9" key="1">
    <citation type="submission" date="2022-10" db="EMBL/GenBank/DDBJ databases">
        <title>Genome assembly of Pristionchus species.</title>
        <authorList>
            <person name="Yoshida K."/>
            <person name="Sommer R.J."/>
        </authorList>
    </citation>
    <scope>NUCLEOTIDE SEQUENCE [LARGE SCALE GENOMIC DNA]</scope>
    <source>
        <strain evidence="9">RS5460</strain>
    </source>
</reference>
<dbReference type="PANTHER" id="PTHR31552:SF8">
    <property type="entry name" value="SERPENTINE RECEPTOR CLASS GAMMA"/>
    <property type="match status" value="1"/>
</dbReference>
<dbReference type="InterPro" id="IPR000609">
    <property type="entry name" value="7TM_GPCR_serpentine_rcpt_Srg"/>
</dbReference>
<dbReference type="Pfam" id="PF02118">
    <property type="entry name" value="Srg"/>
    <property type="match status" value="1"/>
</dbReference>
<feature type="transmembrane region" description="Helical" evidence="6">
    <location>
        <begin position="175"/>
        <end position="200"/>
    </location>
</feature>
<comment type="similarity">
    <text evidence="2 6">Belongs to the nematode receptor-like protein srg family.</text>
</comment>
<evidence type="ECO:0000256" key="5">
    <source>
        <dbReference type="ARBA" id="ARBA00023136"/>
    </source>
</evidence>
<feature type="transmembrane region" description="Helical" evidence="6">
    <location>
        <begin position="123"/>
        <end position="145"/>
    </location>
</feature>
<evidence type="ECO:0000256" key="4">
    <source>
        <dbReference type="ARBA" id="ARBA00022989"/>
    </source>
</evidence>
<keyword evidence="9" id="KW-1185">Reference proteome</keyword>
<proteinExistence type="inferred from homology"/>
<comment type="subcellular location">
    <subcellularLocation>
        <location evidence="1">Membrane</location>
        <topology evidence="1">Multi-pass membrane protein</topology>
    </subcellularLocation>
</comment>
<dbReference type="GO" id="GO:0007606">
    <property type="term" value="P:sensory perception of chemical stimulus"/>
    <property type="evidence" value="ECO:0007669"/>
    <property type="project" value="UniProtKB-UniRule"/>
</dbReference>
<keyword evidence="3 6" id="KW-0812">Transmembrane</keyword>
<dbReference type="EMBL" id="BTRK01000006">
    <property type="protein sequence ID" value="GMR61870.1"/>
    <property type="molecule type" value="Genomic_DNA"/>
</dbReference>
<sequence length="226" mass="26016">MVPDHIIFLGYGIPALILYLFTIVSFVSIRHILSSTFFSISILTSIVNLLTYFNVWFTHRLRLEPAFNFYYHFANWTVVLPPIHIFLSGSFYFAQNINSALLVMDRYVAIAALGSTEEWIRRWWQLAALLYALCALAYFLAAGYYDPIYIPDYVYVVSSNSFVTYPKELNKRVPLFLSLQAIFGLAIILFCAAVNIITWIRLRQLKSSKKAVSTVTLLPLRNNDQD</sequence>
<feature type="transmembrane region" description="Helical" evidence="6">
    <location>
        <begin position="69"/>
        <end position="94"/>
    </location>
</feature>
<keyword evidence="5 6" id="KW-0472">Membrane</keyword>
<feature type="transmembrane region" description="Helical" evidence="6">
    <location>
        <begin position="6"/>
        <end position="29"/>
    </location>
</feature>
<dbReference type="Proteomes" id="UP001328107">
    <property type="component" value="Unassembled WGS sequence"/>
</dbReference>
<evidence type="ECO:0000256" key="3">
    <source>
        <dbReference type="ARBA" id="ARBA00022692"/>
    </source>
</evidence>
<evidence type="ECO:0000313" key="8">
    <source>
        <dbReference type="EMBL" id="GMR61871.1"/>
    </source>
</evidence>
<reference evidence="7" key="2">
    <citation type="submission" date="2023-06" db="EMBL/GenBank/DDBJ databases">
        <title>Genome assembly of Pristionchus species.</title>
        <authorList>
            <person name="Yoshida K."/>
            <person name="Sommer R.J."/>
        </authorList>
    </citation>
    <scope>NUCLEOTIDE SEQUENCE</scope>
    <source>
        <strain evidence="7 9">RS5460</strain>
    </source>
</reference>
<comment type="caution">
    <text evidence="6">Lacks conserved residue(s) required for the propagation of feature annotation.</text>
</comment>
<evidence type="ECO:0000313" key="9">
    <source>
        <dbReference type="Proteomes" id="UP001328107"/>
    </source>
</evidence>
<keyword evidence="4 6" id="KW-1133">Transmembrane helix</keyword>
<dbReference type="GO" id="GO:0004888">
    <property type="term" value="F:transmembrane signaling receptor activity"/>
    <property type="evidence" value="ECO:0007669"/>
    <property type="project" value="InterPro"/>
</dbReference>
<name>A0AAN5DGV1_9BILA</name>
<organism evidence="7 9">
    <name type="scientific">Pristionchus mayeri</name>
    <dbReference type="NCBI Taxonomy" id="1317129"/>
    <lineage>
        <taxon>Eukaryota</taxon>
        <taxon>Metazoa</taxon>
        <taxon>Ecdysozoa</taxon>
        <taxon>Nematoda</taxon>
        <taxon>Chromadorea</taxon>
        <taxon>Rhabditida</taxon>
        <taxon>Rhabditina</taxon>
        <taxon>Diplogasteromorpha</taxon>
        <taxon>Diplogasteroidea</taxon>
        <taxon>Neodiplogasteridae</taxon>
        <taxon>Pristionchus</taxon>
    </lineage>
</organism>
<dbReference type="PANTHER" id="PTHR31552">
    <property type="entry name" value="SERPENTINE RECEPTOR CLASS GAMMA"/>
    <property type="match status" value="1"/>
</dbReference>
<evidence type="ECO:0000256" key="1">
    <source>
        <dbReference type="ARBA" id="ARBA00004141"/>
    </source>
</evidence>
<accession>A0AAN5DGV1</accession>
<feature type="transmembrane region" description="Helical" evidence="6">
    <location>
        <begin position="36"/>
        <end position="57"/>
    </location>
</feature>